<sequence length="103" mass="11005">MTPEQFDTALEELGIKAADFCRRTGLVPNTVWRWRKAITPIPDWVPEYLGALLEVKLLRAALDLERLAGVLADVRQPGAGVAGEGAESQAEGLETTSSGALTG</sequence>
<feature type="region of interest" description="Disordered" evidence="1">
    <location>
        <begin position="80"/>
        <end position="103"/>
    </location>
</feature>
<dbReference type="EMBL" id="JBDPZD010000003">
    <property type="protein sequence ID" value="MEO3692427.1"/>
    <property type="molecule type" value="Genomic_DNA"/>
</dbReference>
<evidence type="ECO:0000256" key="1">
    <source>
        <dbReference type="SAM" id="MobiDB-lite"/>
    </source>
</evidence>
<reference evidence="2 3" key="1">
    <citation type="submission" date="2024-05" db="EMBL/GenBank/DDBJ databases">
        <title>Roseateles sp. DJS-2-20 16S ribosomal RNA gene Genome sequencing and assembly.</title>
        <authorList>
            <person name="Woo H."/>
        </authorList>
    </citation>
    <scope>NUCLEOTIDE SEQUENCE [LARGE SCALE GENOMIC DNA]</scope>
    <source>
        <strain evidence="2 3">DJS-2-20</strain>
    </source>
</reference>
<accession>A0ABV0G3V4</accession>
<name>A0ABV0G3V4_9BURK</name>
<comment type="caution">
    <text evidence="2">The sequence shown here is derived from an EMBL/GenBank/DDBJ whole genome shotgun (WGS) entry which is preliminary data.</text>
</comment>
<organism evidence="2 3">
    <name type="scientific">Roseateles paludis</name>
    <dbReference type="NCBI Taxonomy" id="3145238"/>
    <lineage>
        <taxon>Bacteria</taxon>
        <taxon>Pseudomonadati</taxon>
        <taxon>Pseudomonadota</taxon>
        <taxon>Betaproteobacteria</taxon>
        <taxon>Burkholderiales</taxon>
        <taxon>Sphaerotilaceae</taxon>
        <taxon>Roseateles</taxon>
    </lineage>
</organism>
<dbReference type="Proteomes" id="UP001495147">
    <property type="component" value="Unassembled WGS sequence"/>
</dbReference>
<evidence type="ECO:0008006" key="4">
    <source>
        <dbReference type="Google" id="ProtNLM"/>
    </source>
</evidence>
<dbReference type="RefSeq" id="WP_347705245.1">
    <property type="nucleotide sequence ID" value="NZ_JBDPZD010000003.1"/>
</dbReference>
<keyword evidence="3" id="KW-1185">Reference proteome</keyword>
<gene>
    <name evidence="2" type="ORF">ABDJ85_13185</name>
</gene>
<evidence type="ECO:0000313" key="2">
    <source>
        <dbReference type="EMBL" id="MEO3692427.1"/>
    </source>
</evidence>
<proteinExistence type="predicted"/>
<protein>
    <recommendedName>
        <fullName evidence="4">XRE family transcriptional regulator</fullName>
    </recommendedName>
</protein>
<feature type="compositionally biased region" description="Polar residues" evidence="1">
    <location>
        <begin position="94"/>
        <end position="103"/>
    </location>
</feature>
<evidence type="ECO:0000313" key="3">
    <source>
        <dbReference type="Proteomes" id="UP001495147"/>
    </source>
</evidence>